<feature type="transmembrane region" description="Helical" evidence="8">
    <location>
        <begin position="364"/>
        <end position="381"/>
    </location>
</feature>
<evidence type="ECO:0000256" key="1">
    <source>
        <dbReference type="ARBA" id="ARBA00004141"/>
    </source>
</evidence>
<dbReference type="Proteomes" id="UP001151518">
    <property type="component" value="Unassembled WGS sequence"/>
</dbReference>
<feature type="transmembrane region" description="Helical" evidence="8">
    <location>
        <begin position="402"/>
        <end position="421"/>
    </location>
</feature>
<accession>A0A9W8GCT5</accession>
<organism evidence="9 10">
    <name type="scientific">Coemansia spiralis</name>
    <dbReference type="NCBI Taxonomy" id="417178"/>
    <lineage>
        <taxon>Eukaryota</taxon>
        <taxon>Fungi</taxon>
        <taxon>Fungi incertae sedis</taxon>
        <taxon>Zoopagomycota</taxon>
        <taxon>Kickxellomycotina</taxon>
        <taxon>Kickxellomycetes</taxon>
        <taxon>Kickxellales</taxon>
        <taxon>Kickxellaceae</taxon>
        <taxon>Coemansia</taxon>
    </lineage>
</organism>
<name>A0A9W8GCT5_9FUNG</name>
<feature type="transmembrane region" description="Helical" evidence="8">
    <location>
        <begin position="196"/>
        <end position="214"/>
    </location>
</feature>
<feature type="transmembrane region" description="Helical" evidence="8">
    <location>
        <begin position="36"/>
        <end position="54"/>
    </location>
</feature>
<comment type="similarity">
    <text evidence="3 8">Belongs to the PIGW family.</text>
</comment>
<dbReference type="EC" id="2.3.-.-" evidence="8"/>
<dbReference type="GO" id="GO:0032216">
    <property type="term" value="F:glucosaminyl-phosphatidylinositol O-acyltransferase activity"/>
    <property type="evidence" value="ECO:0007669"/>
    <property type="project" value="TreeGrafter"/>
</dbReference>
<evidence type="ECO:0000256" key="5">
    <source>
        <dbReference type="ARBA" id="ARBA00022692"/>
    </source>
</evidence>
<feature type="transmembrane region" description="Helical" evidence="8">
    <location>
        <begin position="266"/>
        <end position="283"/>
    </location>
</feature>
<keyword evidence="5 8" id="KW-0812">Transmembrane</keyword>
<evidence type="ECO:0000256" key="6">
    <source>
        <dbReference type="ARBA" id="ARBA00022989"/>
    </source>
</evidence>
<keyword evidence="8" id="KW-0256">Endoplasmic reticulum</keyword>
<sequence>MGGGKHEPLLKDPAIEEWIWMRQNTHRYFKINRRTAPTLIAMGVVVPALTYYYACTTQKDGFRVETKVKKSWAEASMTEIHIVVSTMALSYWCWKCKTAADYHRSPALFGKRGWSPFLFECAVYLVPMFLALTGRHLYLTIAVLIGIALYYRRQVPPFPRRHDKWAPDPRAEIFDKSYAVGKITPKPYLSIYRAEMMLLTCFCILAVDFEVFPLKYAKVETFGTSIMDLGVGSFVFSAGIVGAKALLPRQVKNKVVVSTLWHQLRAGVWTALPVLALGIARLMLTESLDYQKHISEYGTHWNFFFTLGLLPIFVPLGLYMYNDLRVTSMGLLVVYQAMYSLTPLGDWLEDAERTDFISANREGIFSFIGYLSMFLMGMSLGKEILPDAATFEARRMRIVSVLGVWTTAFISYMLVNFVLGIEPSRRFANAPYCFWVAGFNSAMLWIFMLIEEDVDSKLPAALSRSGRPAGYDVPMVLAAVNRNSLVTFLVANLLTGTVNMLFETLLCGPVESFIILAAYTVLYMAPALIMYKMGIRVR</sequence>
<evidence type="ECO:0000256" key="7">
    <source>
        <dbReference type="ARBA" id="ARBA00023136"/>
    </source>
</evidence>
<feature type="transmembrane region" description="Helical" evidence="8">
    <location>
        <begin position="226"/>
        <end position="246"/>
    </location>
</feature>
<evidence type="ECO:0000313" key="9">
    <source>
        <dbReference type="EMBL" id="KAJ2680764.1"/>
    </source>
</evidence>
<protein>
    <recommendedName>
        <fullName evidence="8">GPI-anchored wall transfer protein</fullName>
        <ecNumber evidence="8">2.3.-.-</ecNumber>
    </recommendedName>
</protein>
<evidence type="ECO:0000256" key="3">
    <source>
        <dbReference type="ARBA" id="ARBA00007559"/>
    </source>
</evidence>
<reference evidence="9" key="1">
    <citation type="submission" date="2022-07" db="EMBL/GenBank/DDBJ databases">
        <title>Phylogenomic reconstructions and comparative analyses of Kickxellomycotina fungi.</title>
        <authorList>
            <person name="Reynolds N.K."/>
            <person name="Stajich J.E."/>
            <person name="Barry K."/>
            <person name="Grigoriev I.V."/>
            <person name="Crous P."/>
            <person name="Smith M.E."/>
        </authorList>
    </citation>
    <scope>NUCLEOTIDE SEQUENCE</scope>
    <source>
        <strain evidence="9">NRRL 3115</strain>
    </source>
</reference>
<comment type="subcellular location">
    <subcellularLocation>
        <location evidence="8">Endoplasmic reticulum membrane</location>
        <topology evidence="8">Multi-pass membrane protein</topology>
    </subcellularLocation>
    <subcellularLocation>
        <location evidence="1">Membrane</location>
        <topology evidence="1">Multi-pass membrane protein</topology>
    </subcellularLocation>
</comment>
<dbReference type="InterPro" id="IPR009447">
    <property type="entry name" value="PIGW/GWT1"/>
</dbReference>
<dbReference type="PANTHER" id="PTHR20661">
    <property type="entry name" value="PHOSPHATIDYLINOSITOL-GLYCAN BIOSYNTHESIS CLASS W PROTEIN"/>
    <property type="match status" value="1"/>
</dbReference>
<dbReference type="Pfam" id="PF06423">
    <property type="entry name" value="GWT1"/>
    <property type="match status" value="1"/>
</dbReference>
<feature type="transmembrane region" description="Helical" evidence="8">
    <location>
        <begin position="513"/>
        <end position="531"/>
    </location>
</feature>
<comment type="function">
    <text evidence="8">A acetyltransferase, which acetylates the inositol ring of phosphatidylinositol during biosynthesis of GPI-anchor.</text>
</comment>
<comment type="pathway">
    <text evidence="2 8">Glycolipid biosynthesis; glycosylphosphatidylinositol-anchor biosynthesis.</text>
</comment>
<dbReference type="PIRSF" id="PIRSF017321">
    <property type="entry name" value="GWT1"/>
    <property type="match status" value="1"/>
</dbReference>
<proteinExistence type="inferred from homology"/>
<evidence type="ECO:0000256" key="2">
    <source>
        <dbReference type="ARBA" id="ARBA00004687"/>
    </source>
</evidence>
<dbReference type="GO" id="GO:0072659">
    <property type="term" value="P:protein localization to plasma membrane"/>
    <property type="evidence" value="ECO:0007669"/>
    <property type="project" value="TreeGrafter"/>
</dbReference>
<gene>
    <name evidence="9" type="primary">GWT1</name>
    <name evidence="9" type="ORF">GGI25_000399</name>
</gene>
<comment type="caution">
    <text evidence="9">The sequence shown here is derived from an EMBL/GenBank/DDBJ whole genome shotgun (WGS) entry which is preliminary data.</text>
</comment>
<keyword evidence="6 8" id="KW-1133">Transmembrane helix</keyword>
<feature type="transmembrane region" description="Helical" evidence="8">
    <location>
        <begin position="303"/>
        <end position="321"/>
    </location>
</feature>
<feature type="transmembrane region" description="Helical" evidence="8">
    <location>
        <begin position="136"/>
        <end position="152"/>
    </location>
</feature>
<keyword evidence="8" id="KW-0012">Acyltransferase</keyword>
<dbReference type="GO" id="GO:0006506">
    <property type="term" value="P:GPI anchor biosynthetic process"/>
    <property type="evidence" value="ECO:0007669"/>
    <property type="project" value="UniProtKB-KW"/>
</dbReference>
<dbReference type="GO" id="GO:0005789">
    <property type="term" value="C:endoplasmic reticulum membrane"/>
    <property type="evidence" value="ECO:0007669"/>
    <property type="project" value="UniProtKB-SubCell"/>
</dbReference>
<keyword evidence="7 8" id="KW-0472">Membrane</keyword>
<dbReference type="OrthoDB" id="15270at2759"/>
<dbReference type="EMBL" id="JANBTW010000003">
    <property type="protein sequence ID" value="KAJ2680764.1"/>
    <property type="molecule type" value="Genomic_DNA"/>
</dbReference>
<evidence type="ECO:0000313" key="10">
    <source>
        <dbReference type="Proteomes" id="UP001151518"/>
    </source>
</evidence>
<evidence type="ECO:0000256" key="8">
    <source>
        <dbReference type="RuleBase" id="RU280819"/>
    </source>
</evidence>
<dbReference type="AlphaFoldDB" id="A0A9W8GCT5"/>
<dbReference type="PANTHER" id="PTHR20661:SF0">
    <property type="entry name" value="PHOSPHATIDYLINOSITOL-GLYCAN BIOSYNTHESIS CLASS W PROTEIN"/>
    <property type="match status" value="1"/>
</dbReference>
<evidence type="ECO:0000256" key="4">
    <source>
        <dbReference type="ARBA" id="ARBA00022502"/>
    </source>
</evidence>
<keyword evidence="4 8" id="KW-0337">GPI-anchor biosynthesis</keyword>
<keyword evidence="8" id="KW-0808">Transferase</keyword>
<feature type="transmembrane region" description="Helical" evidence="8">
    <location>
        <begin position="427"/>
        <end position="450"/>
    </location>
</feature>